<feature type="region of interest" description="Disordered" evidence="1">
    <location>
        <begin position="1"/>
        <end position="21"/>
    </location>
</feature>
<evidence type="ECO:0000313" key="3">
    <source>
        <dbReference type="EMBL" id="ETP08285.1"/>
    </source>
</evidence>
<feature type="transmembrane region" description="Helical" evidence="2">
    <location>
        <begin position="32"/>
        <end position="50"/>
    </location>
</feature>
<accession>W2WCH8</accession>
<comment type="caution">
    <text evidence="3">The sequence shown here is derived from an EMBL/GenBank/DDBJ whole genome shotgun (WGS) entry which is preliminary data.</text>
</comment>
<keyword evidence="2" id="KW-1133">Transmembrane helix</keyword>
<reference evidence="3 4" key="1">
    <citation type="submission" date="2013-11" db="EMBL/GenBank/DDBJ databases">
        <title>The Genome Sequence of Phytophthora parasitica CJ01A1.</title>
        <authorList>
            <consortium name="The Broad Institute Genomics Platform"/>
            <person name="Russ C."/>
            <person name="Tyler B."/>
            <person name="Panabieres F."/>
            <person name="Shan W."/>
            <person name="Tripathy S."/>
            <person name="Grunwald N."/>
            <person name="Machado M."/>
            <person name="Johnson C.S."/>
            <person name="Walker B."/>
            <person name="Young S.K."/>
            <person name="Zeng Q."/>
            <person name="Gargeya S."/>
            <person name="Fitzgerald M."/>
            <person name="Haas B."/>
            <person name="Abouelleil A."/>
            <person name="Allen A.W."/>
            <person name="Alvarado L."/>
            <person name="Arachchi H.M."/>
            <person name="Berlin A.M."/>
            <person name="Chapman S.B."/>
            <person name="Gainer-Dewar J."/>
            <person name="Goldberg J."/>
            <person name="Griggs A."/>
            <person name="Gujja S."/>
            <person name="Hansen M."/>
            <person name="Howarth C."/>
            <person name="Imamovic A."/>
            <person name="Ireland A."/>
            <person name="Larimer J."/>
            <person name="McCowan C."/>
            <person name="Murphy C."/>
            <person name="Pearson M."/>
            <person name="Poon T.W."/>
            <person name="Priest M."/>
            <person name="Roberts A."/>
            <person name="Saif S."/>
            <person name="Shea T."/>
            <person name="Sisk P."/>
            <person name="Sykes S."/>
            <person name="Wortman J."/>
            <person name="Nusbaum C."/>
            <person name="Birren B."/>
        </authorList>
    </citation>
    <scope>NUCLEOTIDE SEQUENCE [LARGE SCALE GENOMIC DNA]</scope>
    <source>
        <strain evidence="3 4">CJ01A1</strain>
    </source>
</reference>
<gene>
    <name evidence="3" type="ORF">F441_15689</name>
</gene>
<protein>
    <submittedName>
        <fullName evidence="3">Uncharacterized protein</fullName>
    </submittedName>
</protein>
<feature type="transmembrane region" description="Helical" evidence="2">
    <location>
        <begin position="76"/>
        <end position="98"/>
    </location>
</feature>
<dbReference type="Proteomes" id="UP000018958">
    <property type="component" value="Unassembled WGS sequence"/>
</dbReference>
<dbReference type="AlphaFoldDB" id="W2WCH8"/>
<evidence type="ECO:0000256" key="2">
    <source>
        <dbReference type="SAM" id="Phobius"/>
    </source>
</evidence>
<evidence type="ECO:0000256" key="1">
    <source>
        <dbReference type="SAM" id="MobiDB-lite"/>
    </source>
</evidence>
<organism evidence="3 4">
    <name type="scientific">Phytophthora nicotianae CJ01A1</name>
    <dbReference type="NCBI Taxonomy" id="1317063"/>
    <lineage>
        <taxon>Eukaryota</taxon>
        <taxon>Sar</taxon>
        <taxon>Stramenopiles</taxon>
        <taxon>Oomycota</taxon>
        <taxon>Peronosporomycetes</taxon>
        <taxon>Peronosporales</taxon>
        <taxon>Peronosporaceae</taxon>
        <taxon>Phytophthora</taxon>
    </lineage>
</organism>
<sequence>MDEPQFKQQAAHKRRASSQVASQTVLDQDEQAIVLAVTAAVVVVAIAVSARLDCCRDANVIAAQQLLEHEDTGPDATASVATVAFSQLSVTILGLGMWMRAST</sequence>
<evidence type="ECO:0000313" key="4">
    <source>
        <dbReference type="Proteomes" id="UP000018958"/>
    </source>
</evidence>
<name>W2WCH8_PHYNI</name>
<dbReference type="EMBL" id="ANIX01003157">
    <property type="protein sequence ID" value="ETP08285.1"/>
    <property type="molecule type" value="Genomic_DNA"/>
</dbReference>
<keyword evidence="2" id="KW-0472">Membrane</keyword>
<proteinExistence type="predicted"/>
<keyword evidence="2" id="KW-0812">Transmembrane</keyword>